<proteinExistence type="predicted"/>
<protein>
    <submittedName>
        <fullName evidence="1">Uncharacterized protein</fullName>
    </submittedName>
</protein>
<gene>
    <name evidence="1" type="ORF">FEM03_19120</name>
</gene>
<dbReference type="OrthoDB" id="179152at2"/>
<name>A0A5R8KA90_9BACT</name>
<keyword evidence="2" id="KW-1185">Reference proteome</keyword>
<dbReference type="AlphaFoldDB" id="A0A5R8KA90"/>
<comment type="caution">
    <text evidence="1">The sequence shown here is derived from an EMBL/GenBank/DDBJ whole genome shotgun (WGS) entry which is preliminary data.</text>
</comment>
<evidence type="ECO:0000313" key="1">
    <source>
        <dbReference type="EMBL" id="TLD69211.1"/>
    </source>
</evidence>
<reference evidence="1 2" key="1">
    <citation type="submission" date="2019-05" db="EMBL/GenBank/DDBJ databases">
        <title>Verrucobacter flavum gen. nov., sp. nov. a new member of the family Verrucomicrobiaceae.</title>
        <authorList>
            <person name="Szuroczki S."/>
            <person name="Abbaszade G."/>
            <person name="Szabo A."/>
            <person name="Felfoldi T."/>
            <person name="Schumann P."/>
            <person name="Boka K."/>
            <person name="Keki Z."/>
            <person name="Toumi M."/>
            <person name="Toth E."/>
        </authorList>
    </citation>
    <scope>NUCLEOTIDE SEQUENCE [LARGE SCALE GENOMIC DNA]</scope>
    <source>
        <strain evidence="1 2">MG-N-17</strain>
    </source>
</reference>
<evidence type="ECO:0000313" key="2">
    <source>
        <dbReference type="Proteomes" id="UP000306196"/>
    </source>
</evidence>
<accession>A0A5R8KA90</accession>
<organism evidence="1 2">
    <name type="scientific">Phragmitibacter flavus</name>
    <dbReference type="NCBI Taxonomy" id="2576071"/>
    <lineage>
        <taxon>Bacteria</taxon>
        <taxon>Pseudomonadati</taxon>
        <taxon>Verrucomicrobiota</taxon>
        <taxon>Verrucomicrobiia</taxon>
        <taxon>Verrucomicrobiales</taxon>
        <taxon>Verrucomicrobiaceae</taxon>
        <taxon>Phragmitibacter</taxon>
    </lineage>
</organism>
<dbReference type="EMBL" id="VAUV01000015">
    <property type="protein sequence ID" value="TLD69211.1"/>
    <property type="molecule type" value="Genomic_DNA"/>
</dbReference>
<dbReference type="Proteomes" id="UP000306196">
    <property type="component" value="Unassembled WGS sequence"/>
</dbReference>
<sequence length="560" mass="62025">MNGLLKPFNYHRMQAFERVADLLNEKVPKVIALELKIIEAEPDRMHRLLADLQKQRDHGPRLSQALLSEPAGAFRITATQRGEIKSGGRMVLDTAKDILQSQEINLSNNGTVALGREIRQVGLIFEADPVLLANQRGVDLNYGLEYHFSPPEHRDEPLNLLGAPQKFPIPMTDLHFTKTVTSSYFDVGATKLLSVWTVPSNEVLGRPEIMQAAFLTVHLQSAIPAPNTRLQQILTRLADKVETVSPIAEGRPQPLVPAGMELRTFPVPAELLQSTISDPFAPSQEADQALRRNPETILKAEGIPFPEGSLATFDPYNHLLTVVNTTAALDAVEAYTSGGCRMNPAEILHTIEIVQADANSLQHFSNQTKQQGDHTQVWNEIEKLISQNKAKHLRTIHLDCRSGQRGVTQAGQEMLQAKEIEFISHDKVPVAPAAVDENKREVPTPTDASTMRVVFEDSQLIGTRLELDPVITPDGQTIDLNLSLEYHYASPTPQSEPAAHDSPLPIRNFHRTKIATSTILSDGCMRLLSIWKPEGTAEFNGKAVLQAAFIRVNIRRPNPD</sequence>
<dbReference type="RefSeq" id="WP_138087897.1">
    <property type="nucleotide sequence ID" value="NZ_VAUV01000015.1"/>
</dbReference>